<keyword evidence="7" id="KW-0131">Cell cycle</keyword>
<feature type="compositionally biased region" description="Basic and acidic residues" evidence="9">
    <location>
        <begin position="241"/>
        <end position="253"/>
    </location>
</feature>
<name>A0A8K0KMU2_LADFU</name>
<protein>
    <recommendedName>
        <fullName evidence="10">SMC hinge domain-containing protein</fullName>
    </recommendedName>
</protein>
<accession>A0A8K0KMU2</accession>
<sequence>MYITSVILEGFKSYGQRTEINGFDPLFNAITGLNGTGKSNILDGICFALGITNLSHLRAGMLQDLVYKGGQAGITKASVTLKFNNKDKEQAPVGYAQYDEIVITRQIVVEGRNKYMINGLTVTYQRVQDMFRSVQLNVNNPHFLIMQGRITKVLNMKPQEVSVPVTGLNRIFLRNNRSQENVESLKERIKAGEEECKNLEVQIKDLQTQADKERGGGLQELEKALKGAEKDEAKTQASLRSSKESVETEHKKRRQLEASVKELIDEEICPKLSKLKEERGHYLEFQKVQRELEHLTRLYIAWKYISLECNLFLIIKDESALATKTKELAKLEATFAGLKDKVAGDKEALAAAQRRFQAVSTGLLANDQGEDATLAEQIIVARNVISTAQTEAKTCGMQLKHSEEELKSKERELSNTAEGYRQDQAKLAALKKELQKLENQLNALNYQDGRVENLEATRRTLQAEIKAAAEKAEIIESRYSLHFHYKDPEPNFDRSKVKGLLCKLVKIKDPRFCNALETVAGGRLYNIAVDSEETAKKLLQRGNLQSRVTFVPINKIRPSTIPNEKLAFAQRL</sequence>
<evidence type="ECO:0000256" key="7">
    <source>
        <dbReference type="ARBA" id="ARBA00023306"/>
    </source>
</evidence>
<organism evidence="11 12">
    <name type="scientific">Ladona fulva</name>
    <name type="common">Scarce chaser dragonfly</name>
    <name type="synonym">Libellula fulva</name>
    <dbReference type="NCBI Taxonomy" id="123851"/>
    <lineage>
        <taxon>Eukaryota</taxon>
        <taxon>Metazoa</taxon>
        <taxon>Ecdysozoa</taxon>
        <taxon>Arthropoda</taxon>
        <taxon>Hexapoda</taxon>
        <taxon>Insecta</taxon>
        <taxon>Pterygota</taxon>
        <taxon>Palaeoptera</taxon>
        <taxon>Odonata</taxon>
        <taxon>Epiprocta</taxon>
        <taxon>Anisoptera</taxon>
        <taxon>Libelluloidea</taxon>
        <taxon>Libellulidae</taxon>
        <taxon>Ladona</taxon>
    </lineage>
</organism>
<keyword evidence="3" id="KW-0547">Nucleotide-binding</keyword>
<dbReference type="InterPro" id="IPR036277">
    <property type="entry name" value="SMC_hinge_sf"/>
</dbReference>
<dbReference type="Proteomes" id="UP000792457">
    <property type="component" value="Unassembled WGS sequence"/>
</dbReference>
<dbReference type="SUPFAM" id="SSF52540">
    <property type="entry name" value="P-loop containing nucleoside triphosphate hydrolases"/>
    <property type="match status" value="1"/>
</dbReference>
<dbReference type="Gene3D" id="3.40.50.300">
    <property type="entry name" value="P-loop containing nucleotide triphosphate hydrolases"/>
    <property type="match status" value="1"/>
</dbReference>
<dbReference type="InterPro" id="IPR027417">
    <property type="entry name" value="P-loop_NTPase"/>
</dbReference>
<evidence type="ECO:0000259" key="10">
    <source>
        <dbReference type="SMART" id="SM00968"/>
    </source>
</evidence>
<reference evidence="11" key="2">
    <citation type="submission" date="2017-10" db="EMBL/GenBank/DDBJ databases">
        <title>Ladona fulva Genome sequencing and assembly.</title>
        <authorList>
            <person name="Murali S."/>
            <person name="Richards S."/>
            <person name="Bandaranaike D."/>
            <person name="Bellair M."/>
            <person name="Blankenburg K."/>
            <person name="Chao H."/>
            <person name="Dinh H."/>
            <person name="Doddapaneni H."/>
            <person name="Dugan-Rocha S."/>
            <person name="Elkadiri S."/>
            <person name="Gnanaolivu R."/>
            <person name="Hernandez B."/>
            <person name="Skinner E."/>
            <person name="Javaid M."/>
            <person name="Lee S."/>
            <person name="Li M."/>
            <person name="Ming W."/>
            <person name="Munidasa M."/>
            <person name="Muniz J."/>
            <person name="Nguyen L."/>
            <person name="Hughes D."/>
            <person name="Osuji N."/>
            <person name="Pu L.-L."/>
            <person name="Puazo M."/>
            <person name="Qu C."/>
            <person name="Quiroz J."/>
            <person name="Raj R."/>
            <person name="Weissenberger G."/>
            <person name="Xin Y."/>
            <person name="Zou X."/>
            <person name="Han Y."/>
            <person name="Worley K."/>
            <person name="Muzny D."/>
            <person name="Gibbs R."/>
        </authorList>
    </citation>
    <scope>NUCLEOTIDE SEQUENCE</scope>
    <source>
        <strain evidence="11">Sampled in the wild</strain>
    </source>
</reference>
<reference evidence="11" key="1">
    <citation type="submission" date="2013-04" db="EMBL/GenBank/DDBJ databases">
        <authorList>
            <person name="Qu J."/>
            <person name="Murali S.C."/>
            <person name="Bandaranaike D."/>
            <person name="Bellair M."/>
            <person name="Blankenburg K."/>
            <person name="Chao H."/>
            <person name="Dinh H."/>
            <person name="Doddapaneni H."/>
            <person name="Downs B."/>
            <person name="Dugan-Rocha S."/>
            <person name="Elkadiri S."/>
            <person name="Gnanaolivu R.D."/>
            <person name="Hernandez B."/>
            <person name="Javaid M."/>
            <person name="Jayaseelan J.C."/>
            <person name="Lee S."/>
            <person name="Li M."/>
            <person name="Ming W."/>
            <person name="Munidasa M."/>
            <person name="Muniz J."/>
            <person name="Nguyen L."/>
            <person name="Ongeri F."/>
            <person name="Osuji N."/>
            <person name="Pu L.-L."/>
            <person name="Puazo M."/>
            <person name="Qu C."/>
            <person name="Quiroz J."/>
            <person name="Raj R."/>
            <person name="Weissenberger G."/>
            <person name="Xin Y."/>
            <person name="Zou X."/>
            <person name="Han Y."/>
            <person name="Richards S."/>
            <person name="Worley K."/>
            <person name="Muzny D."/>
            <person name="Gibbs R."/>
        </authorList>
    </citation>
    <scope>NUCLEOTIDE SEQUENCE</scope>
    <source>
        <strain evidence="11">Sampled in the wild</strain>
    </source>
</reference>
<evidence type="ECO:0000313" key="11">
    <source>
        <dbReference type="EMBL" id="KAG8235123.1"/>
    </source>
</evidence>
<evidence type="ECO:0000256" key="3">
    <source>
        <dbReference type="ARBA" id="ARBA00022741"/>
    </source>
</evidence>
<evidence type="ECO:0000256" key="2">
    <source>
        <dbReference type="ARBA" id="ARBA00005231"/>
    </source>
</evidence>
<dbReference type="CDD" id="cd03273">
    <property type="entry name" value="ABC_SMC2_euk"/>
    <property type="match status" value="1"/>
</dbReference>
<feature type="region of interest" description="Disordered" evidence="9">
    <location>
        <begin position="226"/>
        <end position="253"/>
    </location>
</feature>
<dbReference type="SMART" id="SM00968">
    <property type="entry name" value="SMC_hinge"/>
    <property type="match status" value="1"/>
</dbReference>
<dbReference type="GO" id="GO:0016887">
    <property type="term" value="F:ATP hydrolysis activity"/>
    <property type="evidence" value="ECO:0007669"/>
    <property type="project" value="InterPro"/>
</dbReference>
<dbReference type="InterPro" id="IPR003395">
    <property type="entry name" value="RecF/RecN/SMC_N"/>
</dbReference>
<keyword evidence="12" id="KW-1185">Reference proteome</keyword>
<dbReference type="GO" id="GO:0030261">
    <property type="term" value="P:chromosome condensation"/>
    <property type="evidence" value="ECO:0007669"/>
    <property type="project" value="UniProtKB-KW"/>
</dbReference>
<dbReference type="GO" id="GO:0005634">
    <property type="term" value="C:nucleus"/>
    <property type="evidence" value="ECO:0007669"/>
    <property type="project" value="UniProtKB-SubCell"/>
</dbReference>
<dbReference type="PANTHER" id="PTHR43977">
    <property type="entry name" value="STRUCTURAL MAINTENANCE OF CHROMOSOMES PROTEIN 3"/>
    <property type="match status" value="1"/>
</dbReference>
<evidence type="ECO:0000256" key="8">
    <source>
        <dbReference type="SAM" id="Coils"/>
    </source>
</evidence>
<keyword evidence="6" id="KW-0226">DNA condensation</keyword>
<evidence type="ECO:0000256" key="5">
    <source>
        <dbReference type="ARBA" id="ARBA00023054"/>
    </source>
</evidence>
<feature type="coiled-coil region" evidence="8">
    <location>
        <begin position="399"/>
        <end position="478"/>
    </location>
</feature>
<dbReference type="InterPro" id="IPR010935">
    <property type="entry name" value="SMC_hinge"/>
</dbReference>
<dbReference type="EMBL" id="KZ308880">
    <property type="protein sequence ID" value="KAG8235123.1"/>
    <property type="molecule type" value="Genomic_DNA"/>
</dbReference>
<proteinExistence type="inferred from homology"/>
<comment type="caution">
    <text evidence="11">The sequence shown here is derived from an EMBL/GenBank/DDBJ whole genome shotgun (WGS) entry which is preliminary data.</text>
</comment>
<dbReference type="Pfam" id="PF06470">
    <property type="entry name" value="SMC_hinge"/>
    <property type="match status" value="1"/>
</dbReference>
<dbReference type="GO" id="GO:0005524">
    <property type="term" value="F:ATP binding"/>
    <property type="evidence" value="ECO:0007669"/>
    <property type="project" value="UniProtKB-KW"/>
</dbReference>
<keyword evidence="5 8" id="KW-0175">Coiled coil</keyword>
<evidence type="ECO:0000256" key="6">
    <source>
        <dbReference type="ARBA" id="ARBA00023067"/>
    </source>
</evidence>
<dbReference type="Gene3D" id="1.20.1060.20">
    <property type="match status" value="1"/>
</dbReference>
<dbReference type="InterPro" id="IPR027120">
    <property type="entry name" value="Smc2_ABC"/>
</dbReference>
<keyword evidence="4" id="KW-0067">ATP-binding</keyword>
<evidence type="ECO:0000256" key="1">
    <source>
        <dbReference type="ARBA" id="ARBA00004123"/>
    </source>
</evidence>
<evidence type="ECO:0000256" key="9">
    <source>
        <dbReference type="SAM" id="MobiDB-lite"/>
    </source>
</evidence>
<dbReference type="OrthoDB" id="10255539at2759"/>
<dbReference type="SUPFAM" id="SSF75553">
    <property type="entry name" value="Smc hinge domain"/>
    <property type="match status" value="1"/>
</dbReference>
<dbReference type="AlphaFoldDB" id="A0A8K0KMU2"/>
<gene>
    <name evidence="11" type="ORF">J437_LFUL014386</name>
</gene>
<comment type="subcellular location">
    <subcellularLocation>
        <location evidence="1">Nucleus</location>
    </subcellularLocation>
</comment>
<evidence type="ECO:0000256" key="4">
    <source>
        <dbReference type="ARBA" id="ARBA00022840"/>
    </source>
</evidence>
<comment type="similarity">
    <text evidence="2">Belongs to the SMC family. SMC2 subfamily.</text>
</comment>
<feature type="domain" description="SMC hinge" evidence="10">
    <location>
        <begin position="495"/>
        <end position="571"/>
    </location>
</feature>
<dbReference type="GO" id="GO:0005694">
    <property type="term" value="C:chromosome"/>
    <property type="evidence" value="ECO:0007669"/>
    <property type="project" value="InterPro"/>
</dbReference>
<evidence type="ECO:0000313" key="12">
    <source>
        <dbReference type="Proteomes" id="UP000792457"/>
    </source>
</evidence>
<dbReference type="Pfam" id="PF02463">
    <property type="entry name" value="SMC_N"/>
    <property type="match status" value="1"/>
</dbReference>
<feature type="non-terminal residue" evidence="11">
    <location>
        <position position="1"/>
    </location>
</feature>